<keyword evidence="2" id="KW-0472">Membrane</keyword>
<dbReference type="EMBL" id="BJUW01000001">
    <property type="protein sequence ID" value="GEK85079.1"/>
    <property type="molecule type" value="Genomic_DNA"/>
</dbReference>
<feature type="region of interest" description="Disordered" evidence="1">
    <location>
        <begin position="164"/>
        <end position="274"/>
    </location>
</feature>
<comment type="caution">
    <text evidence="3">The sequence shown here is derived from an EMBL/GenBank/DDBJ whole genome shotgun (WGS) entry which is preliminary data.</text>
</comment>
<name>A0A511AA74_9MICO</name>
<feature type="transmembrane region" description="Helical" evidence="2">
    <location>
        <begin position="49"/>
        <end position="65"/>
    </location>
</feature>
<feature type="transmembrane region" description="Helical" evidence="2">
    <location>
        <begin position="12"/>
        <end position="37"/>
    </location>
</feature>
<keyword evidence="4" id="KW-1185">Reference proteome</keyword>
<organism evidence="3 4">
    <name type="scientific">Microbacterium aerolatum</name>
    <dbReference type="NCBI Taxonomy" id="153731"/>
    <lineage>
        <taxon>Bacteria</taxon>
        <taxon>Bacillati</taxon>
        <taxon>Actinomycetota</taxon>
        <taxon>Actinomycetes</taxon>
        <taxon>Micrococcales</taxon>
        <taxon>Microbacteriaceae</taxon>
        <taxon>Microbacterium</taxon>
    </lineage>
</organism>
<reference evidence="3 4" key="1">
    <citation type="submission" date="2019-07" db="EMBL/GenBank/DDBJ databases">
        <title>Whole genome shotgun sequence of Microbacterium aerolatum NBRC 103071.</title>
        <authorList>
            <person name="Hosoyama A."/>
            <person name="Uohara A."/>
            <person name="Ohji S."/>
            <person name="Ichikawa N."/>
        </authorList>
    </citation>
    <scope>NUCLEOTIDE SEQUENCE [LARGE SCALE GENOMIC DNA]</scope>
    <source>
        <strain evidence="3 4">NBRC 103071</strain>
    </source>
</reference>
<feature type="transmembrane region" description="Helical" evidence="2">
    <location>
        <begin position="71"/>
        <end position="104"/>
    </location>
</feature>
<dbReference type="PRINTS" id="PR01217">
    <property type="entry name" value="PRICHEXTENSN"/>
</dbReference>
<accession>A0A511AA74</accession>
<protein>
    <recommendedName>
        <fullName evidence="5">Large exoprotein</fullName>
    </recommendedName>
</protein>
<dbReference type="InterPro" id="IPR043739">
    <property type="entry name" value="DUF5684"/>
</dbReference>
<keyword evidence="2" id="KW-1133">Transmembrane helix</keyword>
<feature type="compositionally biased region" description="Pro residues" evidence="1">
    <location>
        <begin position="196"/>
        <end position="274"/>
    </location>
</feature>
<dbReference type="Pfam" id="PF18936">
    <property type="entry name" value="DUF5684"/>
    <property type="match status" value="1"/>
</dbReference>
<feature type="transmembrane region" description="Helical" evidence="2">
    <location>
        <begin position="116"/>
        <end position="134"/>
    </location>
</feature>
<dbReference type="Proteomes" id="UP000321225">
    <property type="component" value="Unassembled WGS sequence"/>
</dbReference>
<dbReference type="AlphaFoldDB" id="A0A511AA74"/>
<evidence type="ECO:0000313" key="3">
    <source>
        <dbReference type="EMBL" id="GEK85079.1"/>
    </source>
</evidence>
<gene>
    <name evidence="3" type="ORF">MAE01_02550</name>
</gene>
<dbReference type="RefSeq" id="WP_186806082.1">
    <property type="nucleotide sequence ID" value="NZ_BJUW01000001.1"/>
</dbReference>
<sequence length="274" mass="28630">MSSYYYDTGAAAVLGIVILFSFILAIAAYVLTSLFLMKIFEKAGVQGKWRAWVPVYNSMIFLKLGDLSPWLFLYALGATILLSWIPVIGQILGFAAFALMVLAAYRVGQKLQKEGAWVVLYIFLSIVWLGIMAFDKSRWNAHIPPAPWGGNAFFGDRTVWDGIPVQPSAAPAPGAAPGYGAPQGYAPPQGYQQPGYQPPGYQPPAPGAPATPPAPPSAPVTPPPAPSTPPAAPTTPPGAPTTPPTTPPPAAPPAPPAPPAGPNQPPANPNQPPA</sequence>
<feature type="compositionally biased region" description="Low complexity" evidence="1">
    <location>
        <begin position="164"/>
        <end position="195"/>
    </location>
</feature>
<evidence type="ECO:0008006" key="5">
    <source>
        <dbReference type="Google" id="ProtNLM"/>
    </source>
</evidence>
<proteinExistence type="predicted"/>
<evidence type="ECO:0000256" key="2">
    <source>
        <dbReference type="SAM" id="Phobius"/>
    </source>
</evidence>
<evidence type="ECO:0000256" key="1">
    <source>
        <dbReference type="SAM" id="MobiDB-lite"/>
    </source>
</evidence>
<evidence type="ECO:0000313" key="4">
    <source>
        <dbReference type="Proteomes" id="UP000321225"/>
    </source>
</evidence>
<keyword evidence="2" id="KW-0812">Transmembrane</keyword>